<feature type="transmembrane region" description="Helical" evidence="7">
    <location>
        <begin position="435"/>
        <end position="453"/>
    </location>
</feature>
<dbReference type="PANTHER" id="PTHR30509:SF8">
    <property type="entry name" value="INNER MEMBRANE PROTEIN YCCS"/>
    <property type="match status" value="1"/>
</dbReference>
<evidence type="ECO:0000259" key="8">
    <source>
        <dbReference type="Pfam" id="PF12805"/>
    </source>
</evidence>
<feature type="domain" description="Integral membrane bound transporter" evidence="9">
    <location>
        <begin position="401"/>
        <end position="523"/>
    </location>
</feature>
<feature type="transmembrane region" description="Helical" evidence="7">
    <location>
        <begin position="66"/>
        <end position="83"/>
    </location>
</feature>
<dbReference type="InterPro" id="IPR010020">
    <property type="entry name" value="Integral_membrane_YCCS_YHJK"/>
</dbReference>
<dbReference type="NCBIfam" id="TIGR01666">
    <property type="entry name" value="YCCS"/>
    <property type="match status" value="1"/>
</dbReference>
<evidence type="ECO:0000256" key="3">
    <source>
        <dbReference type="ARBA" id="ARBA00022692"/>
    </source>
</evidence>
<gene>
    <name evidence="10" type="primary">yccS</name>
    <name evidence="10" type="ORF">J7561_01780</name>
</gene>
<evidence type="ECO:0000256" key="7">
    <source>
        <dbReference type="SAM" id="Phobius"/>
    </source>
</evidence>
<feature type="transmembrane region" description="Helical" evidence="7">
    <location>
        <begin position="114"/>
        <end position="133"/>
    </location>
</feature>
<keyword evidence="3 7" id="KW-0812">Transmembrane</keyword>
<dbReference type="InterPro" id="IPR032692">
    <property type="entry name" value="YccS_N"/>
</dbReference>
<evidence type="ECO:0000256" key="6">
    <source>
        <dbReference type="ARBA" id="ARBA00043993"/>
    </source>
</evidence>
<comment type="similarity">
    <text evidence="6">Belongs to the YccS/YhfK family.</text>
</comment>
<dbReference type="InterPro" id="IPR010019">
    <property type="entry name" value="Integral_membrane_YccS"/>
</dbReference>
<comment type="caution">
    <text evidence="10">The sequence shown here is derived from an EMBL/GenBank/DDBJ whole genome shotgun (WGS) entry which is preliminary data.</text>
</comment>
<feature type="domain" description="Integral membrane protein YccS N-terminal" evidence="8">
    <location>
        <begin position="68"/>
        <end position="344"/>
    </location>
</feature>
<comment type="subcellular location">
    <subcellularLocation>
        <location evidence="1">Cell membrane</location>
        <topology evidence="1">Multi-pass membrane protein</topology>
    </subcellularLocation>
</comment>
<feature type="transmembrane region" description="Helical" evidence="7">
    <location>
        <begin position="511"/>
        <end position="529"/>
    </location>
</feature>
<sequence length="707" mass="80543">MNIPFEHVRKIFYHSNLLFSIRIIIAVLGSTIVPTLFGDIRAVIPLTLGVIASAITDIDTSPKQRITNLAIVLTCFTIATFSVELLFPHPYLFIIGLVLAGFCFTIIGAWGQRFAVISFGTLLISTYTMLGIGLYHTPLVLSLLMLAGALWYGLIAWIESIVQPIRTTHEYLHNSFLSLRDFLNAKSQLFDPDETDGFVLQTKTLTARNQALIQSMNRSKFSLFNRLRGDQGHRRVRIMLNYYFVAQDIHERAASSHMNYQILSNHLKNSDVLFRIARIMSLQAAACEQVAISIKYRKPYEHNPLFERYFATLAESIKQCQAPQSIIVALTNIHKNLYEIDQQFKQINQVNYISHDNVHNHLVENEVTTFKEAWLRIRENLTVKSALFRHSVRISLVFAIGYLIVQATHLPHGYWILMTSLFICQPNYATTQKRVFLRVAGTVTGILLGVFFVALFDTLTTRLFAIIVCAWLFFLFRNSRYAFATVFITLLVFFSFSLTGESSLDVAYSRILATLIGCSISWLAVSFLWPDWRYRTLPNLVQAALNDNAAYLNQTHRQYSVGRLDDVAYRSARRDAHDDSADLSALISIMSNEPKVNHQLIDQAFQFLTLNHTLISYISTLGVHRASSLSDAVQKQFDQTCDLMVKALHRHQLNEADYQNHCQALRELLQASETLSAIDYQILQQLQLMLQILPEMIKTADHVIQAA</sequence>
<protein>
    <submittedName>
        <fullName evidence="10">TIGR01666 family membrane protein</fullName>
    </submittedName>
</protein>
<feature type="transmembrane region" description="Helical" evidence="7">
    <location>
        <begin position="89"/>
        <end position="107"/>
    </location>
</feature>
<feature type="transmembrane region" description="Helical" evidence="7">
    <location>
        <begin position="40"/>
        <end position="59"/>
    </location>
</feature>
<dbReference type="EMBL" id="JAGIBU010000001">
    <property type="protein sequence ID" value="MBS7823931.1"/>
    <property type="molecule type" value="Genomic_DNA"/>
</dbReference>
<keyword evidence="5 7" id="KW-0472">Membrane</keyword>
<reference evidence="10" key="1">
    <citation type="submission" date="2021-03" db="EMBL/GenBank/DDBJ databases">
        <title>Identification and antibiotic profiling of Wohlfahrtiimonas chitiniclastica, an underestimated human pathogen.</title>
        <authorList>
            <person name="Kopf A."/>
            <person name="Bunk B."/>
            <person name="Coldewey S."/>
            <person name="Gunzer F."/>
            <person name="Riedel T."/>
            <person name="Schroettner P."/>
        </authorList>
    </citation>
    <scope>NUCLEOTIDE SEQUENCE</scope>
    <source>
        <strain evidence="10">DSM 100917</strain>
    </source>
</reference>
<dbReference type="Proteomes" id="UP000680020">
    <property type="component" value="Unassembled WGS sequence"/>
</dbReference>
<dbReference type="InterPro" id="IPR049453">
    <property type="entry name" value="Memb_transporter_dom"/>
</dbReference>
<evidence type="ECO:0000256" key="4">
    <source>
        <dbReference type="ARBA" id="ARBA00022989"/>
    </source>
</evidence>
<dbReference type="RefSeq" id="WP_213403322.1">
    <property type="nucleotide sequence ID" value="NZ_JAGIBT010000001.1"/>
</dbReference>
<feature type="transmembrane region" description="Helical" evidence="7">
    <location>
        <begin position="459"/>
        <end position="476"/>
    </location>
</feature>
<evidence type="ECO:0000256" key="1">
    <source>
        <dbReference type="ARBA" id="ARBA00004651"/>
    </source>
</evidence>
<dbReference type="Pfam" id="PF13515">
    <property type="entry name" value="FUSC_2"/>
    <property type="match status" value="1"/>
</dbReference>
<dbReference type="GO" id="GO:0005886">
    <property type="term" value="C:plasma membrane"/>
    <property type="evidence" value="ECO:0007669"/>
    <property type="project" value="UniProtKB-SubCell"/>
</dbReference>
<feature type="transmembrane region" description="Helical" evidence="7">
    <location>
        <begin position="12"/>
        <end position="34"/>
    </location>
</feature>
<dbReference type="Pfam" id="PF12805">
    <property type="entry name" value="FUSC-like"/>
    <property type="match status" value="1"/>
</dbReference>
<organism evidence="10 11">
    <name type="scientific">Wohlfahrtiimonas chitiniclastica</name>
    <dbReference type="NCBI Taxonomy" id="400946"/>
    <lineage>
        <taxon>Bacteria</taxon>
        <taxon>Pseudomonadati</taxon>
        <taxon>Pseudomonadota</taxon>
        <taxon>Gammaproteobacteria</taxon>
        <taxon>Cardiobacteriales</taxon>
        <taxon>Ignatzschineriaceae</taxon>
        <taxon>Wohlfahrtiimonas</taxon>
    </lineage>
</organism>
<dbReference type="AlphaFoldDB" id="A0AB35BW58"/>
<evidence type="ECO:0000256" key="2">
    <source>
        <dbReference type="ARBA" id="ARBA00022475"/>
    </source>
</evidence>
<feature type="transmembrane region" description="Helical" evidence="7">
    <location>
        <begin position="139"/>
        <end position="158"/>
    </location>
</feature>
<evidence type="ECO:0000313" key="10">
    <source>
        <dbReference type="EMBL" id="MBS7823931.1"/>
    </source>
</evidence>
<accession>A0AB35BW58</accession>
<evidence type="ECO:0000256" key="5">
    <source>
        <dbReference type="ARBA" id="ARBA00023136"/>
    </source>
</evidence>
<feature type="transmembrane region" description="Helical" evidence="7">
    <location>
        <begin position="481"/>
        <end position="499"/>
    </location>
</feature>
<evidence type="ECO:0000313" key="11">
    <source>
        <dbReference type="Proteomes" id="UP000680020"/>
    </source>
</evidence>
<dbReference type="PANTHER" id="PTHR30509">
    <property type="entry name" value="P-HYDROXYBENZOIC ACID EFFLUX PUMP SUBUNIT-RELATED"/>
    <property type="match status" value="1"/>
</dbReference>
<name>A0AB35BW58_9GAMM</name>
<keyword evidence="4 7" id="KW-1133">Transmembrane helix</keyword>
<keyword evidence="2" id="KW-1003">Cell membrane</keyword>
<dbReference type="NCBIfam" id="TIGR01667">
    <property type="entry name" value="YCCS_YHFK"/>
    <property type="match status" value="1"/>
</dbReference>
<proteinExistence type="inferred from homology"/>
<evidence type="ECO:0000259" key="9">
    <source>
        <dbReference type="Pfam" id="PF13515"/>
    </source>
</evidence>